<reference evidence="3" key="1">
    <citation type="submission" date="2016-10" db="EMBL/GenBank/DDBJ databases">
        <authorList>
            <person name="Varghese N."/>
            <person name="Submissions S."/>
        </authorList>
    </citation>
    <scope>NUCLEOTIDE SEQUENCE [LARGE SCALE GENOMIC DNA]</scope>
    <source>
        <strain evidence="3">DSM 44675</strain>
    </source>
</reference>
<sequence length="160" mass="17536">MTLHLPRRHHGLTRQQPKQNTLVHVPQQADSVTRRAIERELSGVIAQPNLTLVGLCYTLWGEVVASRGIGATVDLMISLMEEVRRDHGLILSELVIEVAELPAGQEVELLDALDDALDSACATYRFPRPSVTLMTRPDIHESSSADRLAAALRGRATVGD</sequence>
<keyword evidence="3" id="KW-1185">Reference proteome</keyword>
<dbReference type="AlphaFoldDB" id="A0A1H7MPX8"/>
<proteinExistence type="predicted"/>
<gene>
    <name evidence="2" type="ORF">SAMN05444583_106104</name>
</gene>
<dbReference type="RefSeq" id="WP_174562885.1">
    <property type="nucleotide sequence ID" value="NZ_FOAW01000006.1"/>
</dbReference>
<feature type="compositionally biased region" description="Basic residues" evidence="1">
    <location>
        <begin position="1"/>
        <end position="12"/>
    </location>
</feature>
<evidence type="ECO:0000313" key="3">
    <source>
        <dbReference type="Proteomes" id="UP000198677"/>
    </source>
</evidence>
<feature type="region of interest" description="Disordered" evidence="1">
    <location>
        <begin position="1"/>
        <end position="21"/>
    </location>
</feature>
<protein>
    <submittedName>
        <fullName evidence="2">Uncharacterized protein</fullName>
    </submittedName>
</protein>
<name>A0A1H7MPX8_9NOCA</name>
<dbReference type="Proteomes" id="UP000198677">
    <property type="component" value="Unassembled WGS sequence"/>
</dbReference>
<evidence type="ECO:0000313" key="2">
    <source>
        <dbReference type="EMBL" id="SEL13350.1"/>
    </source>
</evidence>
<accession>A0A1H7MPX8</accession>
<dbReference type="EMBL" id="FOAW01000006">
    <property type="protein sequence ID" value="SEL13350.1"/>
    <property type="molecule type" value="Genomic_DNA"/>
</dbReference>
<organism evidence="2 3">
    <name type="scientific">Rhodococcus maanshanensis</name>
    <dbReference type="NCBI Taxonomy" id="183556"/>
    <lineage>
        <taxon>Bacteria</taxon>
        <taxon>Bacillati</taxon>
        <taxon>Actinomycetota</taxon>
        <taxon>Actinomycetes</taxon>
        <taxon>Mycobacteriales</taxon>
        <taxon>Nocardiaceae</taxon>
        <taxon>Rhodococcus</taxon>
    </lineage>
</organism>
<evidence type="ECO:0000256" key="1">
    <source>
        <dbReference type="SAM" id="MobiDB-lite"/>
    </source>
</evidence>